<name>A0A0A8ZMI3_ARUDO</name>
<reference evidence="1" key="1">
    <citation type="submission" date="2014-09" db="EMBL/GenBank/DDBJ databases">
        <authorList>
            <person name="Magalhaes I.L.F."/>
            <person name="Oliveira U."/>
            <person name="Santos F.R."/>
            <person name="Vidigal T.H.D.A."/>
            <person name="Brescovit A.D."/>
            <person name="Santos A.J."/>
        </authorList>
    </citation>
    <scope>NUCLEOTIDE SEQUENCE</scope>
    <source>
        <tissue evidence="1">Shoot tissue taken approximately 20 cm above the soil surface</tissue>
    </source>
</reference>
<evidence type="ECO:0000313" key="1">
    <source>
        <dbReference type="EMBL" id="JAD40011.1"/>
    </source>
</evidence>
<dbReference type="EMBL" id="GBRH01257884">
    <property type="protein sequence ID" value="JAD40011.1"/>
    <property type="molecule type" value="Transcribed_RNA"/>
</dbReference>
<proteinExistence type="predicted"/>
<accession>A0A0A8ZMI3</accession>
<organism evidence="1">
    <name type="scientific">Arundo donax</name>
    <name type="common">Giant reed</name>
    <name type="synonym">Donax arundinaceus</name>
    <dbReference type="NCBI Taxonomy" id="35708"/>
    <lineage>
        <taxon>Eukaryota</taxon>
        <taxon>Viridiplantae</taxon>
        <taxon>Streptophyta</taxon>
        <taxon>Embryophyta</taxon>
        <taxon>Tracheophyta</taxon>
        <taxon>Spermatophyta</taxon>
        <taxon>Magnoliopsida</taxon>
        <taxon>Liliopsida</taxon>
        <taxon>Poales</taxon>
        <taxon>Poaceae</taxon>
        <taxon>PACMAD clade</taxon>
        <taxon>Arundinoideae</taxon>
        <taxon>Arundineae</taxon>
        <taxon>Arundo</taxon>
    </lineage>
</organism>
<protein>
    <submittedName>
        <fullName evidence="1">Uncharacterized protein</fullName>
    </submittedName>
</protein>
<dbReference type="AlphaFoldDB" id="A0A0A8ZMI3"/>
<sequence>MYCSIMNPWRPVNIKYRII</sequence>
<reference evidence="1" key="2">
    <citation type="journal article" date="2015" name="Data Brief">
        <title>Shoot transcriptome of the giant reed, Arundo donax.</title>
        <authorList>
            <person name="Barrero R.A."/>
            <person name="Guerrero F.D."/>
            <person name="Moolhuijzen P."/>
            <person name="Goolsby J.A."/>
            <person name="Tidwell J."/>
            <person name="Bellgard S.E."/>
            <person name="Bellgard M.I."/>
        </authorList>
    </citation>
    <scope>NUCLEOTIDE SEQUENCE</scope>
    <source>
        <tissue evidence="1">Shoot tissue taken approximately 20 cm above the soil surface</tissue>
    </source>
</reference>